<feature type="region of interest" description="Disordered" evidence="1">
    <location>
        <begin position="29"/>
        <end position="59"/>
    </location>
</feature>
<keyword evidence="3" id="KW-1185">Reference proteome</keyword>
<sequence length="131" mass="14923">MKHFRRKCSDVTSTGIEALPKFRWQDTKGTSVAKRATKAGRHSVPFPTAPRPRPLVSSRMPKRPTAVLMAPAPFQLASGPETSTRPVLICHTPIWLKAVEFLLVDDQTKVQPRRRAKWYLAPFQMRRCQSE</sequence>
<dbReference type="Proteomes" id="UP000017836">
    <property type="component" value="Unassembled WGS sequence"/>
</dbReference>
<evidence type="ECO:0000313" key="2">
    <source>
        <dbReference type="EMBL" id="ERM95148.1"/>
    </source>
</evidence>
<evidence type="ECO:0000256" key="1">
    <source>
        <dbReference type="SAM" id="MobiDB-lite"/>
    </source>
</evidence>
<evidence type="ECO:0000313" key="3">
    <source>
        <dbReference type="Proteomes" id="UP000017836"/>
    </source>
</evidence>
<proteinExistence type="predicted"/>
<dbReference type="Gramene" id="ERM95148">
    <property type="protein sequence ID" value="ERM95148"/>
    <property type="gene ID" value="AMTR_s00009p00261660"/>
</dbReference>
<accession>W1NI46</accession>
<dbReference type="HOGENOM" id="CLU_1930353_0_0_1"/>
<organism evidence="2 3">
    <name type="scientific">Amborella trichopoda</name>
    <dbReference type="NCBI Taxonomy" id="13333"/>
    <lineage>
        <taxon>Eukaryota</taxon>
        <taxon>Viridiplantae</taxon>
        <taxon>Streptophyta</taxon>
        <taxon>Embryophyta</taxon>
        <taxon>Tracheophyta</taxon>
        <taxon>Spermatophyta</taxon>
        <taxon>Magnoliopsida</taxon>
        <taxon>Amborellales</taxon>
        <taxon>Amborellaceae</taxon>
        <taxon>Amborella</taxon>
    </lineage>
</organism>
<reference evidence="3" key="1">
    <citation type="journal article" date="2013" name="Science">
        <title>The Amborella genome and the evolution of flowering plants.</title>
        <authorList>
            <consortium name="Amborella Genome Project"/>
        </authorList>
    </citation>
    <scope>NUCLEOTIDE SEQUENCE [LARGE SCALE GENOMIC DNA]</scope>
</reference>
<name>W1NI46_AMBTC</name>
<dbReference type="EMBL" id="KI397501">
    <property type="protein sequence ID" value="ERM95148.1"/>
    <property type="molecule type" value="Genomic_DNA"/>
</dbReference>
<protein>
    <submittedName>
        <fullName evidence="2">Uncharacterized protein</fullName>
    </submittedName>
</protein>
<gene>
    <name evidence="2" type="ORF">AMTR_s00009p00261660</name>
</gene>
<dbReference type="AlphaFoldDB" id="W1NI46"/>